<evidence type="ECO:0000313" key="2">
    <source>
        <dbReference type="EMBL" id="ODN90799.1"/>
    </source>
</evidence>
<accession>A0A1E3IQC9</accession>
<protein>
    <submittedName>
        <fullName evidence="2">Uncharacterized protein</fullName>
    </submittedName>
</protein>
<feature type="compositionally biased region" description="Basic and acidic residues" evidence="1">
    <location>
        <begin position="337"/>
        <end position="359"/>
    </location>
</feature>
<evidence type="ECO:0000313" key="3">
    <source>
        <dbReference type="Proteomes" id="UP000094819"/>
    </source>
</evidence>
<feature type="compositionally biased region" description="Basic and acidic residues" evidence="1">
    <location>
        <begin position="593"/>
        <end position="602"/>
    </location>
</feature>
<keyword evidence="3" id="KW-1185">Reference proteome</keyword>
<feature type="region of interest" description="Disordered" evidence="1">
    <location>
        <begin position="674"/>
        <end position="723"/>
    </location>
</feature>
<feature type="region of interest" description="Disordered" evidence="1">
    <location>
        <begin position="739"/>
        <end position="845"/>
    </location>
</feature>
<feature type="region of interest" description="Disordered" evidence="1">
    <location>
        <begin position="954"/>
        <end position="973"/>
    </location>
</feature>
<feature type="compositionally biased region" description="Low complexity" evidence="1">
    <location>
        <begin position="242"/>
        <end position="256"/>
    </location>
</feature>
<feature type="compositionally biased region" description="Low complexity" evidence="1">
    <location>
        <begin position="818"/>
        <end position="834"/>
    </location>
</feature>
<feature type="region of interest" description="Disordered" evidence="1">
    <location>
        <begin position="394"/>
        <end position="430"/>
    </location>
</feature>
<feature type="compositionally biased region" description="Polar residues" evidence="1">
    <location>
        <begin position="695"/>
        <end position="708"/>
    </location>
</feature>
<proteinExistence type="predicted"/>
<feature type="compositionally biased region" description="Pro residues" evidence="1">
    <location>
        <begin position="413"/>
        <end position="426"/>
    </location>
</feature>
<feature type="compositionally biased region" description="Basic and acidic residues" evidence="1">
    <location>
        <begin position="709"/>
        <end position="721"/>
    </location>
</feature>
<feature type="compositionally biased region" description="Basic and acidic residues" evidence="1">
    <location>
        <begin position="282"/>
        <end position="297"/>
    </location>
</feature>
<gene>
    <name evidence="2" type="ORF">L198_06116</name>
</gene>
<feature type="region of interest" description="Disordered" evidence="1">
    <location>
        <begin position="576"/>
        <end position="602"/>
    </location>
</feature>
<organism evidence="2 3">
    <name type="scientific">Cryptococcus wingfieldii CBS 7118</name>
    <dbReference type="NCBI Taxonomy" id="1295528"/>
    <lineage>
        <taxon>Eukaryota</taxon>
        <taxon>Fungi</taxon>
        <taxon>Dikarya</taxon>
        <taxon>Basidiomycota</taxon>
        <taxon>Agaricomycotina</taxon>
        <taxon>Tremellomycetes</taxon>
        <taxon>Tremellales</taxon>
        <taxon>Cryptococcaceae</taxon>
        <taxon>Cryptococcus</taxon>
    </lineage>
</organism>
<dbReference type="RefSeq" id="XP_019029901.1">
    <property type="nucleotide sequence ID" value="XM_019178182.1"/>
</dbReference>
<sequence>MPPHKKRPLSLPLNPFTDHPESEMVQSGTPRTEHAAVVKQSPAPSPPRPARPSHSPFDPQEQQEILAPRRPTAKPQADESFWRWSHATSATPSAISSPAPTIDTYAPTELQFPASHLPMMDSEGNIDSASVRTTFYSDFSAPSTVPDVPDMATLPGLFKRGQGLSSIPEASVSVVSTRTREKTQKDGRVDSPEKRMSVGTFGRYNSLYSSTHTSPDAPPRQTPTSSPPRADNPFTPPRRRPLSFSSSPSSTNNSPTKGKDHTTTESALEKLGAGYKLGMRTPSDRADHREEESERGIEAYLWRQSRVNERRIAPSPLPPSPPYPAGPAGLEPALEIDQDKALVARDREREGKQNQDRKNGFRRSKVDQMLGEGAEYARYNMGLDRKVLEDTIEQRNGPLPPMRHKPSASLPVNSPPRLSPLPPLPLPTRDQSTTTIQALLSPLEKTHSPPPRGAGFHGRSVSIDSLPSLHPSLSDSVVAMNTLDGEKRPLLKRSLPPTASETSLRLVKPAFTPRPSNISLIGSTSTTLTPSQRTLLVKRTRKLEHLLGQPLPEAQIEQSLIEPLNGVREYDVQVGEAWPESPSPGSSATARAAQDDERGRRVPEWEREDCLVRRVPAGLGGGSLPSLHGEDDLAKPVKMSLAQKALAAFNLPAPQKSDELKVYVSRQMRVTETVSRGTSSSVGVNREQVPPTSPMSPMSANTTSSWESQLREESGESEAVKKGRRVQLAKLHRLLGVPIPPELVSHTRAPTPTPAPDPGDKSRSSISSTSSRQTDSPPLEGLSFLSLDDSPNHTSGGGGRGKGNKWNKLKGLHRKMASRSGSPSPLPSSSLVGMGEMGMEGGDDGASFMDLGEGKKKMSKEEKMVFRKRAAKLEQVLGDKPPSSSIYIPSTLRSTPDIPEERLSSFESYSASLQGLLYLVDHDETKLAQVIARASAPGVCRFWAYLACNRVAHEREERKEQKEREGEMEGREE</sequence>
<feature type="compositionally biased region" description="Low complexity" evidence="1">
    <location>
        <begin position="674"/>
        <end position="684"/>
    </location>
</feature>
<reference evidence="2 3" key="1">
    <citation type="submission" date="2016-06" db="EMBL/GenBank/DDBJ databases">
        <title>Evolution of pathogenesis and genome organization in the Tremellales.</title>
        <authorList>
            <person name="Cuomo C."/>
            <person name="Litvintseva A."/>
            <person name="Heitman J."/>
            <person name="Chen Y."/>
            <person name="Sun S."/>
            <person name="Springer D."/>
            <person name="Dromer F."/>
            <person name="Young S."/>
            <person name="Zeng Q."/>
            <person name="Chapman S."/>
            <person name="Gujja S."/>
            <person name="Saif S."/>
            <person name="Birren B."/>
        </authorList>
    </citation>
    <scope>NUCLEOTIDE SEQUENCE [LARGE SCALE GENOMIC DNA]</scope>
    <source>
        <strain evidence="2 3">CBS 7118</strain>
    </source>
</reference>
<dbReference type="Proteomes" id="UP000094819">
    <property type="component" value="Unassembled WGS sequence"/>
</dbReference>
<dbReference type="OrthoDB" id="2564619at2759"/>
<feature type="compositionally biased region" description="Low complexity" evidence="1">
    <location>
        <begin position="764"/>
        <end position="776"/>
    </location>
</feature>
<feature type="compositionally biased region" description="Basic residues" evidence="1">
    <location>
        <begin position="802"/>
        <end position="817"/>
    </location>
</feature>
<comment type="caution">
    <text evidence="2">The sequence shown here is derived from an EMBL/GenBank/DDBJ whole genome shotgun (WGS) entry which is preliminary data.</text>
</comment>
<dbReference type="AlphaFoldDB" id="A0A1E3IQC9"/>
<evidence type="ECO:0000256" key="1">
    <source>
        <dbReference type="SAM" id="MobiDB-lite"/>
    </source>
</evidence>
<name>A0A1E3IQC9_9TREE</name>
<dbReference type="EMBL" id="AWGH01000020">
    <property type="protein sequence ID" value="ODN90799.1"/>
    <property type="molecule type" value="Genomic_DNA"/>
</dbReference>
<feature type="compositionally biased region" description="Pro residues" evidence="1">
    <location>
        <begin position="315"/>
        <end position="325"/>
    </location>
</feature>
<feature type="compositionally biased region" description="Basic and acidic residues" evidence="1">
    <location>
        <begin position="178"/>
        <end position="196"/>
    </location>
</feature>
<dbReference type="GeneID" id="30195328"/>
<feature type="region of interest" description="Disordered" evidence="1">
    <location>
        <begin position="1"/>
        <end position="79"/>
    </location>
</feature>
<feature type="region of interest" description="Disordered" evidence="1">
    <location>
        <begin position="159"/>
        <end position="366"/>
    </location>
</feature>